<keyword evidence="7" id="KW-1185">Reference proteome</keyword>
<dbReference type="InterPro" id="IPR036271">
    <property type="entry name" value="Tet_transcr_reg_TetR-rel_C_sf"/>
</dbReference>
<dbReference type="EMBL" id="BMRB01000001">
    <property type="protein sequence ID" value="GGS22422.1"/>
    <property type="molecule type" value="Genomic_DNA"/>
</dbReference>
<name>A0A918G7N7_9PSEU</name>
<feature type="DNA-binding region" description="H-T-H motif" evidence="4">
    <location>
        <begin position="29"/>
        <end position="48"/>
    </location>
</feature>
<protein>
    <submittedName>
        <fullName evidence="6">TetR family transcriptional regulator</fullName>
    </submittedName>
</protein>
<dbReference type="PANTHER" id="PTHR30055">
    <property type="entry name" value="HTH-TYPE TRANSCRIPTIONAL REGULATOR RUTR"/>
    <property type="match status" value="1"/>
</dbReference>
<dbReference type="Gene3D" id="1.10.357.10">
    <property type="entry name" value="Tetracycline Repressor, domain 2"/>
    <property type="match status" value="1"/>
</dbReference>
<dbReference type="SUPFAM" id="SSF46689">
    <property type="entry name" value="Homeodomain-like"/>
    <property type="match status" value="1"/>
</dbReference>
<accession>A0A918G7N7</accession>
<evidence type="ECO:0000256" key="4">
    <source>
        <dbReference type="PROSITE-ProRule" id="PRU00335"/>
    </source>
</evidence>
<evidence type="ECO:0000313" key="6">
    <source>
        <dbReference type="EMBL" id="GGS22422.1"/>
    </source>
</evidence>
<evidence type="ECO:0000256" key="2">
    <source>
        <dbReference type="ARBA" id="ARBA00023125"/>
    </source>
</evidence>
<evidence type="ECO:0000313" key="7">
    <source>
        <dbReference type="Proteomes" id="UP000660680"/>
    </source>
</evidence>
<dbReference type="GO" id="GO:0000976">
    <property type="term" value="F:transcription cis-regulatory region binding"/>
    <property type="evidence" value="ECO:0007669"/>
    <property type="project" value="TreeGrafter"/>
</dbReference>
<evidence type="ECO:0000256" key="3">
    <source>
        <dbReference type="ARBA" id="ARBA00023163"/>
    </source>
</evidence>
<dbReference type="PRINTS" id="PR00455">
    <property type="entry name" value="HTHTETR"/>
</dbReference>
<keyword evidence="1" id="KW-0805">Transcription regulation</keyword>
<feature type="domain" description="HTH tetR-type" evidence="5">
    <location>
        <begin position="6"/>
        <end position="66"/>
    </location>
</feature>
<keyword evidence="2 4" id="KW-0238">DNA-binding</keyword>
<dbReference type="SUPFAM" id="SSF48498">
    <property type="entry name" value="Tetracyclin repressor-like, C-terminal domain"/>
    <property type="match status" value="1"/>
</dbReference>
<dbReference type="InterPro" id="IPR009057">
    <property type="entry name" value="Homeodomain-like_sf"/>
</dbReference>
<dbReference type="InterPro" id="IPR001647">
    <property type="entry name" value="HTH_TetR"/>
</dbReference>
<dbReference type="InterPro" id="IPR041583">
    <property type="entry name" value="TetR_C_31"/>
</dbReference>
<dbReference type="RefSeq" id="WP_189209408.1">
    <property type="nucleotide sequence ID" value="NZ_BMRB01000001.1"/>
</dbReference>
<evidence type="ECO:0000256" key="1">
    <source>
        <dbReference type="ARBA" id="ARBA00023015"/>
    </source>
</evidence>
<reference evidence="6" key="2">
    <citation type="submission" date="2020-09" db="EMBL/GenBank/DDBJ databases">
        <authorList>
            <person name="Sun Q."/>
            <person name="Ohkuma M."/>
        </authorList>
    </citation>
    <scope>NUCLEOTIDE SEQUENCE</scope>
    <source>
        <strain evidence="6">JCM 3276</strain>
    </source>
</reference>
<evidence type="ECO:0000259" key="5">
    <source>
        <dbReference type="PROSITE" id="PS50977"/>
    </source>
</evidence>
<sequence length="182" mass="19316">MSARGAATRERLLAAALALIPEVGWSAVTTRAVAERAGVRSGLVHYHFPAVPDLLTAAALAFCHSFGDTWLTLLDDATDPDDGIARLIAQLDAHPPDDPANRLMAEIYLAAPRHPDLRAGLSDLVATLRARLTDWLRAHGSPDPHARAALVLVAVEGIALHRAIGAAAETDLYIRALTSTNT</sequence>
<dbReference type="PROSITE" id="PS50977">
    <property type="entry name" value="HTH_TETR_2"/>
    <property type="match status" value="1"/>
</dbReference>
<dbReference type="AlphaFoldDB" id="A0A918G7N7"/>
<dbReference type="GO" id="GO:0003700">
    <property type="term" value="F:DNA-binding transcription factor activity"/>
    <property type="evidence" value="ECO:0007669"/>
    <property type="project" value="TreeGrafter"/>
</dbReference>
<dbReference type="Pfam" id="PF17940">
    <property type="entry name" value="TetR_C_31"/>
    <property type="match status" value="1"/>
</dbReference>
<dbReference type="InterPro" id="IPR050109">
    <property type="entry name" value="HTH-type_TetR-like_transc_reg"/>
</dbReference>
<reference evidence="6" key="1">
    <citation type="journal article" date="2014" name="Int. J. Syst. Evol. Microbiol.">
        <title>Complete genome sequence of Corynebacterium casei LMG S-19264T (=DSM 44701T), isolated from a smear-ripened cheese.</title>
        <authorList>
            <consortium name="US DOE Joint Genome Institute (JGI-PGF)"/>
            <person name="Walter F."/>
            <person name="Albersmeier A."/>
            <person name="Kalinowski J."/>
            <person name="Ruckert C."/>
        </authorList>
    </citation>
    <scope>NUCLEOTIDE SEQUENCE</scope>
    <source>
        <strain evidence="6">JCM 3276</strain>
    </source>
</reference>
<comment type="caution">
    <text evidence="6">The sequence shown here is derived from an EMBL/GenBank/DDBJ whole genome shotgun (WGS) entry which is preliminary data.</text>
</comment>
<organism evidence="6 7">
    <name type="scientific">Actinokineospora fastidiosa</name>
    <dbReference type="NCBI Taxonomy" id="1816"/>
    <lineage>
        <taxon>Bacteria</taxon>
        <taxon>Bacillati</taxon>
        <taxon>Actinomycetota</taxon>
        <taxon>Actinomycetes</taxon>
        <taxon>Pseudonocardiales</taxon>
        <taxon>Pseudonocardiaceae</taxon>
        <taxon>Actinokineospora</taxon>
    </lineage>
</organism>
<dbReference type="PANTHER" id="PTHR30055:SF234">
    <property type="entry name" value="HTH-TYPE TRANSCRIPTIONAL REGULATOR BETI"/>
    <property type="match status" value="1"/>
</dbReference>
<keyword evidence="3" id="KW-0804">Transcription</keyword>
<proteinExistence type="predicted"/>
<gene>
    <name evidence="6" type="ORF">GCM10010171_14070</name>
</gene>
<dbReference type="Proteomes" id="UP000660680">
    <property type="component" value="Unassembled WGS sequence"/>
</dbReference>
<dbReference type="Pfam" id="PF00440">
    <property type="entry name" value="TetR_N"/>
    <property type="match status" value="1"/>
</dbReference>